<dbReference type="PANTHER" id="PTHR34408:SF1">
    <property type="entry name" value="GLYCOSYL HYDROLASE FAMILY 19 DOMAIN-CONTAINING PROTEIN HI_1415"/>
    <property type="match status" value="1"/>
</dbReference>
<sequence length="188" mass="20992">MLTAQQLADACHCRLSVAQRWLGPTVQAMERYGIDTPQRQAAFLAQIAHESGRFQYVREIWGPTPAQRRYEGRADLGNTVPGDGRRFLGRGLIQITGRNNYRAAGLALEIDLIRAPERLEEPEFAALSAAWFWRSKGLNELADLGDFDKITRRINGGTNGIEDRRALWASARAALEQRCQQGQGPEGD</sequence>
<dbReference type="InterPro" id="IPR000726">
    <property type="entry name" value="Glyco_hydro_19_cat"/>
</dbReference>
<dbReference type="Proteomes" id="UP000192923">
    <property type="component" value="Unassembled WGS sequence"/>
</dbReference>
<dbReference type="GO" id="GO:0006032">
    <property type="term" value="P:chitin catabolic process"/>
    <property type="evidence" value="ECO:0007669"/>
    <property type="project" value="InterPro"/>
</dbReference>
<accession>A0A1Y6D126</accession>
<dbReference type="EMBL" id="FXAM01000001">
    <property type="protein sequence ID" value="SMF96130.1"/>
    <property type="molecule type" value="Genomic_DNA"/>
</dbReference>
<organism evidence="2 3">
    <name type="scientific">Methylomagnum ishizawai</name>
    <dbReference type="NCBI Taxonomy" id="1760988"/>
    <lineage>
        <taxon>Bacteria</taxon>
        <taxon>Pseudomonadati</taxon>
        <taxon>Pseudomonadota</taxon>
        <taxon>Gammaproteobacteria</taxon>
        <taxon>Methylococcales</taxon>
        <taxon>Methylococcaceae</taxon>
        <taxon>Methylomagnum</taxon>
    </lineage>
</organism>
<keyword evidence="3" id="KW-1185">Reference proteome</keyword>
<name>A0A1Y6D126_9GAMM</name>
<protein>
    <submittedName>
        <fullName evidence="2">Putative chitinase</fullName>
    </submittedName>
</protein>
<gene>
    <name evidence="2" type="ORF">SAMN02949497_3514</name>
</gene>
<evidence type="ECO:0000259" key="1">
    <source>
        <dbReference type="Pfam" id="PF00182"/>
    </source>
</evidence>
<dbReference type="GO" id="GO:0004568">
    <property type="term" value="F:chitinase activity"/>
    <property type="evidence" value="ECO:0007669"/>
    <property type="project" value="InterPro"/>
</dbReference>
<evidence type="ECO:0000313" key="2">
    <source>
        <dbReference type="EMBL" id="SMF96130.1"/>
    </source>
</evidence>
<evidence type="ECO:0000313" key="3">
    <source>
        <dbReference type="Proteomes" id="UP000192923"/>
    </source>
</evidence>
<dbReference type="STRING" id="1760988.SAMN02949497_3514"/>
<dbReference type="InterPro" id="IPR023346">
    <property type="entry name" value="Lysozyme-like_dom_sf"/>
</dbReference>
<proteinExistence type="predicted"/>
<feature type="domain" description="Glycoside hydrolase family 19 catalytic" evidence="1">
    <location>
        <begin position="41"/>
        <end position="135"/>
    </location>
</feature>
<dbReference type="OrthoDB" id="9798982at2"/>
<dbReference type="RefSeq" id="WP_085216289.1">
    <property type="nucleotide sequence ID" value="NZ_FXAM01000001.1"/>
</dbReference>
<dbReference type="AlphaFoldDB" id="A0A1Y6D126"/>
<reference evidence="2 3" key="1">
    <citation type="submission" date="2016-12" db="EMBL/GenBank/DDBJ databases">
        <authorList>
            <person name="Song W.-J."/>
            <person name="Kurnit D.M."/>
        </authorList>
    </citation>
    <scope>NUCLEOTIDE SEQUENCE [LARGE SCALE GENOMIC DNA]</scope>
    <source>
        <strain evidence="2 3">175</strain>
    </source>
</reference>
<dbReference type="PANTHER" id="PTHR34408">
    <property type="entry name" value="FAMILY PROTEIN, PUTATIVE-RELATED"/>
    <property type="match status" value="1"/>
</dbReference>
<dbReference type="Gene3D" id="1.10.530.10">
    <property type="match status" value="1"/>
</dbReference>
<dbReference type="SUPFAM" id="SSF53955">
    <property type="entry name" value="Lysozyme-like"/>
    <property type="match status" value="1"/>
</dbReference>
<dbReference type="Pfam" id="PF00182">
    <property type="entry name" value="Glyco_hydro_19"/>
    <property type="match status" value="1"/>
</dbReference>
<dbReference type="GO" id="GO:0016998">
    <property type="term" value="P:cell wall macromolecule catabolic process"/>
    <property type="evidence" value="ECO:0007669"/>
    <property type="project" value="InterPro"/>
</dbReference>
<dbReference type="InterPro" id="IPR052354">
    <property type="entry name" value="Cell_Wall_Dynamics_Protein"/>
</dbReference>